<evidence type="ECO:0000256" key="4">
    <source>
        <dbReference type="ARBA" id="ARBA00023002"/>
    </source>
</evidence>
<dbReference type="GO" id="GO:0005829">
    <property type="term" value="C:cytosol"/>
    <property type="evidence" value="ECO:0007669"/>
    <property type="project" value="TreeGrafter"/>
</dbReference>
<evidence type="ECO:0000313" key="7">
    <source>
        <dbReference type="EMBL" id="EWH34807.1"/>
    </source>
</evidence>
<evidence type="ECO:0000256" key="3">
    <source>
        <dbReference type="ARBA" id="ARBA00022827"/>
    </source>
</evidence>
<evidence type="ECO:0000313" key="8">
    <source>
        <dbReference type="Proteomes" id="UP000023555"/>
    </source>
</evidence>
<proteinExistence type="predicted"/>
<dbReference type="SUPFAM" id="SSF54373">
    <property type="entry name" value="FAD-linked reductases, C-terminal domain"/>
    <property type="match status" value="1"/>
</dbReference>
<dbReference type="Gene3D" id="3.30.9.10">
    <property type="entry name" value="D-Amino Acid Oxidase, subunit A, domain 2"/>
    <property type="match status" value="1"/>
</dbReference>
<dbReference type="HOGENOM" id="CLU_007884_2_1_9"/>
<evidence type="ECO:0000256" key="2">
    <source>
        <dbReference type="ARBA" id="ARBA00022630"/>
    </source>
</evidence>
<dbReference type="GO" id="GO:0050660">
    <property type="term" value="F:flavin adenine dinucleotide binding"/>
    <property type="evidence" value="ECO:0007669"/>
    <property type="project" value="InterPro"/>
</dbReference>
<protein>
    <submittedName>
        <fullName evidence="7">Methyltryptophan oxidase</fullName>
    </submittedName>
</protein>
<organism evidence="7 8">
    <name type="scientific">Lysinibacillus sphaericus CBAM5</name>
    <dbReference type="NCBI Taxonomy" id="1400869"/>
    <lineage>
        <taxon>Bacteria</taxon>
        <taxon>Bacillati</taxon>
        <taxon>Bacillota</taxon>
        <taxon>Bacilli</taxon>
        <taxon>Bacillales</taxon>
        <taxon>Bacillaceae</taxon>
        <taxon>Lysinibacillus</taxon>
    </lineage>
</organism>
<comment type="cofactor">
    <cofactor evidence="1">
        <name>FAD</name>
        <dbReference type="ChEBI" id="CHEBI:57692"/>
    </cofactor>
</comment>
<dbReference type="InterPro" id="IPR006076">
    <property type="entry name" value="FAD-dep_OxRdtase"/>
</dbReference>
<evidence type="ECO:0000259" key="6">
    <source>
        <dbReference type="Pfam" id="PF01266"/>
    </source>
</evidence>
<sequence>MCIFNFSKISVSFSNNLLYLSKKVGIIMVYDVIIVGAGSMGMAAGYYLAKSGKSVLMLDAFDPPHEEGSHHGETRIIRFAYGEGASYVPFVKRAGELWQELESLADENLFLQTGVVNIGEPTCSFIQNVKASATLHELALEHYSAAEAMNKWPGLSLPANLVACFEPTAGVLRVEACIRAYKKLALQAGARLQIKEKVVGIQAGEIVQVQTANQVYEAKHLIVTAGAWATELLQTLDIALPVTPTRKTFAWFEADEQLYSNEVFPAYCFEFADSSYYGFPSIDGAGLKLGRHDGGEEINPNKPLHPFDDHDRADLQHFIQQFMPQHGALKYGKTCKYSMTPDEDFIIDFLPTHPNMIIAAGFSGHGFKFSSAVGEALAELTLHGKCKQDLTRFQLNRFY</sequence>
<keyword evidence="2" id="KW-0285">Flavoprotein</keyword>
<feature type="transmembrane region" description="Helical" evidence="5">
    <location>
        <begin position="24"/>
        <end position="49"/>
    </location>
</feature>
<evidence type="ECO:0000256" key="1">
    <source>
        <dbReference type="ARBA" id="ARBA00001974"/>
    </source>
</evidence>
<dbReference type="EMBL" id="AYKQ01000007">
    <property type="protein sequence ID" value="EWH34807.1"/>
    <property type="molecule type" value="Genomic_DNA"/>
</dbReference>
<keyword evidence="5" id="KW-0812">Transmembrane</keyword>
<dbReference type="Proteomes" id="UP000023555">
    <property type="component" value="Unassembled WGS sequence"/>
</dbReference>
<gene>
    <name evidence="7" type="ORF">P799_04410</name>
</gene>
<reference evidence="7 8" key="1">
    <citation type="journal article" date="2015" name="Stand. Genomic Sci.">
        <title>Genome sequence and description of the mosquitocidal and heavy metal tolerant strain Lysinibacillus sphaericus CBAM5.</title>
        <authorList>
            <person name="Pena-Montenegro T.D."/>
            <person name="Lozano L."/>
            <person name="Dussan J."/>
        </authorList>
    </citation>
    <scope>NUCLEOTIDE SEQUENCE [LARGE SCALE GENOMIC DNA]</scope>
    <source>
        <strain evidence="7">CBAM5</strain>
    </source>
</reference>
<dbReference type="NCBIfam" id="NF008425">
    <property type="entry name" value="PRK11259.1"/>
    <property type="match status" value="1"/>
</dbReference>
<comment type="caution">
    <text evidence="7">The sequence shown here is derived from an EMBL/GenBank/DDBJ whole genome shotgun (WGS) entry which is preliminary data.</text>
</comment>
<dbReference type="SUPFAM" id="SSF51905">
    <property type="entry name" value="FAD/NAD(P)-binding domain"/>
    <property type="match status" value="1"/>
</dbReference>
<dbReference type="InterPro" id="IPR045170">
    <property type="entry name" value="MTOX"/>
</dbReference>
<keyword evidence="5" id="KW-0472">Membrane</keyword>
<keyword evidence="4" id="KW-0560">Oxidoreductase</keyword>
<dbReference type="PANTHER" id="PTHR10961">
    <property type="entry name" value="PEROXISOMAL SARCOSINE OXIDASE"/>
    <property type="match status" value="1"/>
</dbReference>
<dbReference type="GO" id="GO:0008115">
    <property type="term" value="F:sarcosine oxidase activity"/>
    <property type="evidence" value="ECO:0007669"/>
    <property type="project" value="TreeGrafter"/>
</dbReference>
<dbReference type="Pfam" id="PF01266">
    <property type="entry name" value="DAO"/>
    <property type="match status" value="1"/>
</dbReference>
<dbReference type="PANTHER" id="PTHR10961:SF7">
    <property type="entry name" value="FAD DEPENDENT OXIDOREDUCTASE DOMAIN-CONTAINING PROTEIN"/>
    <property type="match status" value="1"/>
</dbReference>
<dbReference type="InterPro" id="IPR036188">
    <property type="entry name" value="FAD/NAD-bd_sf"/>
</dbReference>
<name>W7RTA0_LYSSH</name>
<accession>W7RTA0</accession>
<feature type="domain" description="FAD dependent oxidoreductase" evidence="6">
    <location>
        <begin position="31"/>
        <end position="380"/>
    </location>
</feature>
<keyword evidence="5" id="KW-1133">Transmembrane helix</keyword>
<evidence type="ECO:0000256" key="5">
    <source>
        <dbReference type="SAM" id="Phobius"/>
    </source>
</evidence>
<dbReference type="Gene3D" id="3.50.50.60">
    <property type="entry name" value="FAD/NAD(P)-binding domain"/>
    <property type="match status" value="1"/>
</dbReference>
<keyword evidence="3" id="KW-0274">FAD</keyword>
<dbReference type="AlphaFoldDB" id="W7RTA0"/>